<sequence>MRALLQVDYLQRLSPSQEKELAQTLKDGFGEFLPPLERPTRHEKGLKWDDQKKEKAARNVFNTLAKSFNLKAEYAFHKLHVGVICNVSGEHRAILLMKIKRTVSCSKGLFQSSCETKIQKDVFCSWIGTLENENQKKIIGAACYPQAAMPAEEETKLADIDLCSEWMFGSTGVHRLVIPSQVSTWNTNFLIYYPPATDQHFMNSVFREAGKKHVNPERRTGLVGQGPWKNLGENRMDIPILIRSYRGVRQIMVIKKNSSYEVTTTVRGTIYLNGPAAMFYRKPRSGNDLSGQTETTAEEYFHSLLESSSGWKCSREKLANEMKTKRKIFNSYLSHPYETDNAWVKAKVYIIIVPEDSCLYNMNLKAPENHLDYQWKSYNDSTLRSLESVVNTAFDEKQSKVIMAGSYLSPTKYILYFIISGFIVTLILIGVAIGVSKFIALAIPFALIAVAAFIATAYVKKWFHKSHDINC</sequence>
<keyword evidence="1" id="KW-0812">Transmembrane</keyword>
<dbReference type="OrthoDB" id="5943950at2759"/>
<keyword evidence="1" id="KW-1133">Transmembrane helix</keyword>
<protein>
    <submittedName>
        <fullName evidence="2">53 kDa excretory</fullName>
    </submittedName>
</protein>
<name>A0A077ZDP1_TRITR</name>
<reference evidence="2" key="1">
    <citation type="submission" date="2014-01" db="EMBL/GenBank/DDBJ databases">
        <authorList>
            <person name="Aslett M."/>
        </authorList>
    </citation>
    <scope>NUCLEOTIDE SEQUENCE</scope>
</reference>
<evidence type="ECO:0000313" key="2">
    <source>
        <dbReference type="EMBL" id="CDW58487.1"/>
    </source>
</evidence>
<dbReference type="AlphaFoldDB" id="A0A077ZDP1"/>
<feature type="transmembrane region" description="Helical" evidence="1">
    <location>
        <begin position="413"/>
        <end position="433"/>
    </location>
</feature>
<evidence type="ECO:0000256" key="1">
    <source>
        <dbReference type="SAM" id="Phobius"/>
    </source>
</evidence>
<proteinExistence type="predicted"/>
<evidence type="ECO:0000313" key="3">
    <source>
        <dbReference type="Proteomes" id="UP000030665"/>
    </source>
</evidence>
<reference evidence="2" key="2">
    <citation type="submission" date="2014-03" db="EMBL/GenBank/DDBJ databases">
        <title>The whipworm genome and dual-species transcriptomics of an intimate host-pathogen interaction.</title>
        <authorList>
            <person name="Foth B.J."/>
            <person name="Tsai I.J."/>
            <person name="Reid A.J."/>
            <person name="Bancroft A.J."/>
            <person name="Nichol S."/>
            <person name="Tracey A."/>
            <person name="Holroyd N."/>
            <person name="Cotton J.A."/>
            <person name="Stanley E.J."/>
            <person name="Zarowiecki M."/>
            <person name="Liu J.Z."/>
            <person name="Huckvale T."/>
            <person name="Cooper P.J."/>
            <person name="Grencis R.K."/>
            <person name="Berriman M."/>
        </authorList>
    </citation>
    <scope>NUCLEOTIDE SEQUENCE [LARGE SCALE GENOMIC DNA]</scope>
</reference>
<dbReference type="Gene3D" id="3.90.79.10">
    <property type="entry name" value="Nucleoside Triphosphate Pyrophosphohydrolase"/>
    <property type="match status" value="1"/>
</dbReference>
<dbReference type="EMBL" id="HG806350">
    <property type="protein sequence ID" value="CDW58487.1"/>
    <property type="molecule type" value="Genomic_DNA"/>
</dbReference>
<keyword evidence="1" id="KW-0472">Membrane</keyword>
<feature type="transmembrane region" description="Helical" evidence="1">
    <location>
        <begin position="439"/>
        <end position="459"/>
    </location>
</feature>
<organism evidence="2 3">
    <name type="scientific">Trichuris trichiura</name>
    <name type="common">Whipworm</name>
    <name type="synonym">Trichocephalus trichiurus</name>
    <dbReference type="NCBI Taxonomy" id="36087"/>
    <lineage>
        <taxon>Eukaryota</taxon>
        <taxon>Metazoa</taxon>
        <taxon>Ecdysozoa</taxon>
        <taxon>Nematoda</taxon>
        <taxon>Enoplea</taxon>
        <taxon>Dorylaimia</taxon>
        <taxon>Trichinellida</taxon>
        <taxon>Trichuridae</taxon>
        <taxon>Trichuris</taxon>
    </lineage>
</organism>
<accession>A0A077ZDP1</accession>
<gene>
    <name evidence="2" type="ORF">TTRE_0000680501</name>
</gene>
<keyword evidence="3" id="KW-1185">Reference proteome</keyword>
<dbReference type="Proteomes" id="UP000030665">
    <property type="component" value="Unassembled WGS sequence"/>
</dbReference>